<protein>
    <submittedName>
        <fullName evidence="2">Protein NLRC5</fullName>
    </submittedName>
</protein>
<dbReference type="RefSeq" id="XP_045149830.1">
    <property type="nucleotide sequence ID" value="XM_045293895.1"/>
</dbReference>
<gene>
    <name evidence="2" type="primary">NLRC5</name>
</gene>
<name>A0AC55DDK7_ECHTE</name>
<evidence type="ECO:0000313" key="2">
    <source>
        <dbReference type="RefSeq" id="XP_045149830.1"/>
    </source>
</evidence>
<organism evidence="1 2">
    <name type="scientific">Echinops telfairi</name>
    <name type="common">Lesser hedgehog tenrec</name>
    <dbReference type="NCBI Taxonomy" id="9371"/>
    <lineage>
        <taxon>Eukaryota</taxon>
        <taxon>Metazoa</taxon>
        <taxon>Chordata</taxon>
        <taxon>Craniata</taxon>
        <taxon>Vertebrata</taxon>
        <taxon>Euteleostomi</taxon>
        <taxon>Mammalia</taxon>
        <taxon>Eutheria</taxon>
        <taxon>Afrotheria</taxon>
        <taxon>Tenrecidae</taxon>
        <taxon>Tenrecinae</taxon>
        <taxon>Echinops</taxon>
    </lineage>
</organism>
<keyword evidence="1" id="KW-1185">Reference proteome</keyword>
<proteinExistence type="predicted"/>
<sequence>MDLLNMQLGTSNLFSSVVTLLSKHAEWLTAKVKFFVPHVDLGPRNESPDPAQHIVRQLSRLSAQGLDTWQAFVHCVCMELDVPLELEMSLLSTWGQEDDQRGLPHHRGSDEESCPESQPRHGLKRPYHSCESSPHRKKQYKEQQLESARPYLRLLRTSTQQRYDNEHPRPGQPRSFHVAPILQRSRVPAPLDTQEQAIMGDLEAEDGIRDLFHPSSGKGRRVTVVLGKAGMGKTTLSHWLCRKWAGGQLERFEALFLFEFRQLNQISGPLTLLQLLFDLGPRPESGADSVFRYLQEHASRVLLIFDGLDEALWTCPPRKTEDPNAPLPAFALFSGLCNGTLLPGCWVLATSRPGKLPECLPVEAAMVHMWGFDRPRVEEYVGRFFQGQSLLQAAALAEVRADGRLWSMCAVPALCQVACKCLHHLLLDAPPGQAATLLPTVTQLFVQRVRTLSPKFLLDLSDVALQGLRAGKVVFSAGDIPPAMLAFGATHSLLTSFSVRTGPGRHQTGYAFAHLSLQEFLAALQLMVSPRVDTDSLSGYITLHSHWTLRTNASLGLLDHLPTFLVGLASSACRPFLISLVQQGSEAVAAKQTAVVQTLMKLTTRRLRAPKFMQLCHCVGETQEPELARLVAQNLPCPLSFHNLPLTYTDLAALANILSYRAAPIHLDFEGCPLEPHCPEALVGCEQVEHLSFQSRKCGDAFAEALSRSLPKMKGLRKLGFTGSRITPKGLSHLLEALALCPQLEELSLQNNQLKDREVLDVMRLLPGLPRLQRLDLSRNTVSESGLLSLIKVVVMCPAIRMLQAGQEELILRFSPSPETTSELHGAPDPQGNANLKEEALTRSWTLRGESRGSDRLSALSNVLKYEEMELRFSPRLPQRQLRVHHMETLSTLLRGGPCLEEVDLSGNQLEDEGCRLMVEAASQLHIARKLDLSDNGLSLHGVHSVLRELRSCWTLADLHISLLHKTAVLTFAQDPEEEEEEEAGTQHRVAFLDTLIPHMPSELPLSSRRIRLTHCDFQAKHLVQLFSPTVHLSRNGLSLDAAFTWARAFSALEWVLHVDISLTSQRFLLRGDSRPRDTLPGGPVPECPARAQILGLCQPCSPRTFRLRECQLGPSSLMCLFDILKKCSGPLEVELSCEPLSDQSLETLLDCSSRLPQLSLLQLSHTELAPTSALLLANVFHLCPRVQKVELRSLHHVSLHFKSQEEQGGVNCGFLSCGLLPEHVEPLCLLLSKCEDVSQLALSGNLLGDEGFKRLLEGLPRVPISGVLDLGTEHSFRIYFSKQEEARKVLRLNGCSVLPEHVPRLASGLSQAPQLTELTLTRCGLDLGQLTVLLSLVRRPAGLLCLQVEEPWVRRAGLSTLLNASAQASGHVTQVSISETQQRLCVQLEFPCPGEKPEAMALRLAPCDFGNPHSLPVRVPMETYARLRRLSLSQVNLSDASFLLSLSELKTFRLTSSYVSIEGLTHLASGLSHCQDLEELDLSNNSFSEEGTRELVKTLAGKWRLKRLDLSHLPLGSWSLDILTKGLRHMVLLKSLTLSENRINDVGCRDLAEALRGATNLEDLGLSHNRIGEAGAQHLAAVLPKLPQLRAIDLSGNGIGLVGGRQLAESLSLCRSLEELRLGTNALGDLTICMLARGLPPHLRALCLSSSCLSPEGVLPLGQALDGCPHMEEISLAENTLGQGLSWFSKGFPLLRQIDLISCKIDNQAAKPLAAGFLLCPALEEILVCLHVHSLWSNPIPPTIAQHLQSQEPRLDFAFFEDRSRAPSPPLQDPRDPAK</sequence>
<accession>A0AC55DDK7</accession>
<reference evidence="2" key="1">
    <citation type="submission" date="2025-08" db="UniProtKB">
        <authorList>
            <consortium name="RefSeq"/>
        </authorList>
    </citation>
    <scope>IDENTIFICATION</scope>
</reference>
<evidence type="ECO:0000313" key="1">
    <source>
        <dbReference type="Proteomes" id="UP000694863"/>
    </source>
</evidence>
<dbReference type="Proteomes" id="UP000694863">
    <property type="component" value="Unplaced"/>
</dbReference>